<dbReference type="InterPro" id="IPR036890">
    <property type="entry name" value="HATPase_C_sf"/>
</dbReference>
<evidence type="ECO:0000313" key="4">
    <source>
        <dbReference type="Proteomes" id="UP000607559"/>
    </source>
</evidence>
<reference evidence="3" key="1">
    <citation type="journal article" date="2014" name="Int. J. Syst. Evol. Microbiol.">
        <title>Complete genome sequence of Corynebacterium casei LMG S-19264T (=DSM 44701T), isolated from a smear-ripened cheese.</title>
        <authorList>
            <consortium name="US DOE Joint Genome Institute (JGI-PGF)"/>
            <person name="Walter F."/>
            <person name="Albersmeier A."/>
            <person name="Kalinowski J."/>
            <person name="Ruckert C."/>
        </authorList>
    </citation>
    <scope>NUCLEOTIDE SEQUENCE</scope>
    <source>
        <strain evidence="3">CGMCC 1.15448</strain>
    </source>
</reference>
<sequence>MAELMYIKLFDRLSRQRILLHILFWIAVIIFHYFVFHFGTPLRILTTTLGFLPGHILFAYSLNYFLFPKFVLKGKLVPTIIGFAGILTCCLFYARFADVYLVHYSGERQMWRRNETPLSIYTPRTIYALFSTGWMAVTIKLVKSWYLEKQRQQQLEKEKLIVELQLLRSQLHPHFLFNTLNSLYSFCLEKSDQAPQLVLKLSALLRYILYECNPPLIPLTTEIDIIKNYLALESMRFGDRLDCSLQFTGDIAGKTIAPLLMLPFVENSIKHGISKQLDKSWISLHLHVEANTLTFQLINSRDEAGQRPADRHPGGLGLHNVQKRLELLYPGTHTLKCLADEDTWQVTLVIRLASSKEMNHHAMEMSHR</sequence>
<comment type="caution">
    <text evidence="3">The sequence shown here is derived from an EMBL/GenBank/DDBJ whole genome shotgun (WGS) entry which is preliminary data.</text>
</comment>
<dbReference type="PANTHER" id="PTHR34220">
    <property type="entry name" value="SENSOR HISTIDINE KINASE YPDA"/>
    <property type="match status" value="1"/>
</dbReference>
<dbReference type="PANTHER" id="PTHR34220:SF7">
    <property type="entry name" value="SENSOR HISTIDINE KINASE YPDA"/>
    <property type="match status" value="1"/>
</dbReference>
<organism evidence="3 4">
    <name type="scientific">Puia dinghuensis</name>
    <dbReference type="NCBI Taxonomy" id="1792502"/>
    <lineage>
        <taxon>Bacteria</taxon>
        <taxon>Pseudomonadati</taxon>
        <taxon>Bacteroidota</taxon>
        <taxon>Chitinophagia</taxon>
        <taxon>Chitinophagales</taxon>
        <taxon>Chitinophagaceae</taxon>
        <taxon>Puia</taxon>
    </lineage>
</organism>
<dbReference type="GO" id="GO:0000155">
    <property type="term" value="F:phosphorelay sensor kinase activity"/>
    <property type="evidence" value="ECO:0007669"/>
    <property type="project" value="InterPro"/>
</dbReference>
<accession>A0A8J2UBW8</accession>
<dbReference type="InterPro" id="IPR010559">
    <property type="entry name" value="Sig_transdc_His_kin_internal"/>
</dbReference>
<dbReference type="Gene3D" id="3.30.565.10">
    <property type="entry name" value="Histidine kinase-like ATPase, C-terminal domain"/>
    <property type="match status" value="1"/>
</dbReference>
<protein>
    <submittedName>
        <fullName evidence="3">Histidine kinase</fullName>
    </submittedName>
</protein>
<keyword evidence="1" id="KW-0472">Membrane</keyword>
<keyword evidence="4" id="KW-1185">Reference proteome</keyword>
<feature type="transmembrane region" description="Helical" evidence="1">
    <location>
        <begin position="124"/>
        <end position="142"/>
    </location>
</feature>
<name>A0A8J2UBW8_9BACT</name>
<keyword evidence="3" id="KW-0808">Transferase</keyword>
<dbReference type="GO" id="GO:0016020">
    <property type="term" value="C:membrane"/>
    <property type="evidence" value="ECO:0007669"/>
    <property type="project" value="InterPro"/>
</dbReference>
<dbReference type="Proteomes" id="UP000607559">
    <property type="component" value="Unassembled WGS sequence"/>
</dbReference>
<dbReference type="InterPro" id="IPR050640">
    <property type="entry name" value="Bact_2-comp_sensor_kinase"/>
</dbReference>
<evidence type="ECO:0000313" key="3">
    <source>
        <dbReference type="EMBL" id="GGA93852.1"/>
    </source>
</evidence>
<evidence type="ECO:0000259" key="2">
    <source>
        <dbReference type="Pfam" id="PF06580"/>
    </source>
</evidence>
<evidence type="ECO:0000256" key="1">
    <source>
        <dbReference type="SAM" id="Phobius"/>
    </source>
</evidence>
<feature type="transmembrane region" description="Helical" evidence="1">
    <location>
        <begin position="79"/>
        <end position="104"/>
    </location>
</feature>
<feature type="transmembrane region" description="Helical" evidence="1">
    <location>
        <begin position="44"/>
        <end position="67"/>
    </location>
</feature>
<feature type="transmembrane region" description="Helical" evidence="1">
    <location>
        <begin position="18"/>
        <end position="38"/>
    </location>
</feature>
<feature type="domain" description="Signal transduction histidine kinase internal region" evidence="2">
    <location>
        <begin position="163"/>
        <end position="241"/>
    </location>
</feature>
<dbReference type="Pfam" id="PF06580">
    <property type="entry name" value="His_kinase"/>
    <property type="match status" value="1"/>
</dbReference>
<dbReference type="AlphaFoldDB" id="A0A8J2UBW8"/>
<dbReference type="RefSeq" id="WP_188930498.1">
    <property type="nucleotide sequence ID" value="NZ_BMJC01000002.1"/>
</dbReference>
<keyword evidence="3" id="KW-0418">Kinase</keyword>
<gene>
    <name evidence="3" type="ORF">GCM10011511_16430</name>
</gene>
<dbReference type="EMBL" id="BMJC01000002">
    <property type="protein sequence ID" value="GGA93852.1"/>
    <property type="molecule type" value="Genomic_DNA"/>
</dbReference>
<keyword evidence="1" id="KW-1133">Transmembrane helix</keyword>
<reference evidence="3" key="2">
    <citation type="submission" date="2020-09" db="EMBL/GenBank/DDBJ databases">
        <authorList>
            <person name="Sun Q."/>
            <person name="Zhou Y."/>
        </authorList>
    </citation>
    <scope>NUCLEOTIDE SEQUENCE</scope>
    <source>
        <strain evidence="3">CGMCC 1.15448</strain>
    </source>
</reference>
<keyword evidence="1" id="KW-0812">Transmembrane</keyword>
<proteinExistence type="predicted"/>